<comment type="similarity">
    <text evidence="2">Belongs to the type IB topoisomerase family.</text>
</comment>
<dbReference type="InterPro" id="IPR013500">
    <property type="entry name" value="TopoI_cat_euk"/>
</dbReference>
<dbReference type="InterPro" id="IPR035447">
    <property type="entry name" value="DNA_topo_I_N_sf"/>
</dbReference>
<accession>A0A6C0L981</accession>
<evidence type="ECO:0000256" key="1">
    <source>
        <dbReference type="ARBA" id="ARBA00000213"/>
    </source>
</evidence>
<evidence type="ECO:0000256" key="2">
    <source>
        <dbReference type="ARBA" id="ARBA00006645"/>
    </source>
</evidence>
<evidence type="ECO:0000256" key="4">
    <source>
        <dbReference type="ARBA" id="ARBA00023029"/>
    </source>
</evidence>
<feature type="domain" description="DNA topoisomerase I catalytic core eukaryotic-type" evidence="8">
    <location>
        <begin position="93"/>
        <end position="284"/>
    </location>
</feature>
<organism evidence="9">
    <name type="scientific">viral metagenome</name>
    <dbReference type="NCBI Taxonomy" id="1070528"/>
    <lineage>
        <taxon>unclassified sequences</taxon>
        <taxon>metagenomes</taxon>
        <taxon>organismal metagenomes</taxon>
    </lineage>
</organism>
<dbReference type="SUPFAM" id="SSF55869">
    <property type="entry name" value="DNA topoisomerase I domain"/>
    <property type="match status" value="1"/>
</dbReference>
<evidence type="ECO:0000313" key="9">
    <source>
        <dbReference type="EMBL" id="QHU27539.1"/>
    </source>
</evidence>
<evidence type="ECO:0000256" key="5">
    <source>
        <dbReference type="ARBA" id="ARBA00023125"/>
    </source>
</evidence>
<keyword evidence="5" id="KW-0238">DNA-binding</keyword>
<protein>
    <recommendedName>
        <fullName evidence="3">DNA topoisomerase</fullName>
        <ecNumber evidence="3">5.6.2.1</ecNumber>
    </recommendedName>
</protein>
<dbReference type="PANTHER" id="PTHR10290">
    <property type="entry name" value="DNA TOPOISOMERASE I"/>
    <property type="match status" value="1"/>
</dbReference>
<dbReference type="InterPro" id="IPR014711">
    <property type="entry name" value="TopoI_cat_a-hlx-sub_euk"/>
</dbReference>
<dbReference type="PROSITE" id="PS52038">
    <property type="entry name" value="TOPO_IB_2"/>
    <property type="match status" value="1"/>
</dbReference>
<evidence type="ECO:0000256" key="3">
    <source>
        <dbReference type="ARBA" id="ARBA00012891"/>
    </source>
</evidence>
<dbReference type="Gene3D" id="3.90.15.10">
    <property type="entry name" value="Topoisomerase I, Chain A, domain 3"/>
    <property type="match status" value="1"/>
</dbReference>
<feature type="region of interest" description="Disordered" evidence="7">
    <location>
        <begin position="21"/>
        <end position="40"/>
    </location>
</feature>
<dbReference type="GO" id="GO:0006265">
    <property type="term" value="P:DNA topological change"/>
    <property type="evidence" value="ECO:0007669"/>
    <property type="project" value="InterPro"/>
</dbReference>
<name>A0A6C0L981_9ZZZZ</name>
<dbReference type="GO" id="GO:0003677">
    <property type="term" value="F:DNA binding"/>
    <property type="evidence" value="ECO:0007669"/>
    <property type="project" value="UniProtKB-KW"/>
</dbReference>
<dbReference type="PANTHER" id="PTHR10290:SF3">
    <property type="entry name" value="DNA TOPOISOMERASE 1"/>
    <property type="match status" value="1"/>
</dbReference>
<keyword evidence="6" id="KW-0413">Isomerase</keyword>
<comment type="catalytic activity">
    <reaction evidence="1">
        <text>ATP-independent breakage of single-stranded DNA, followed by passage and rejoining.</text>
        <dbReference type="EC" id="5.6.2.1"/>
    </reaction>
</comment>
<dbReference type="EMBL" id="MN740459">
    <property type="protein sequence ID" value="QHU27539.1"/>
    <property type="molecule type" value="Genomic_DNA"/>
</dbReference>
<dbReference type="Gene3D" id="3.30.66.10">
    <property type="entry name" value="DNA topoisomerase I domain"/>
    <property type="match status" value="1"/>
</dbReference>
<dbReference type="InterPro" id="IPR001631">
    <property type="entry name" value="TopoI"/>
</dbReference>
<keyword evidence="4" id="KW-0799">Topoisomerase</keyword>
<dbReference type="GO" id="GO:0003917">
    <property type="term" value="F:DNA topoisomerase type I (single strand cut, ATP-independent) activity"/>
    <property type="evidence" value="ECO:0007669"/>
    <property type="project" value="UniProtKB-EC"/>
</dbReference>
<evidence type="ECO:0000256" key="7">
    <source>
        <dbReference type="SAM" id="MobiDB-lite"/>
    </source>
</evidence>
<reference evidence="9" key="1">
    <citation type="journal article" date="2020" name="Nature">
        <title>Giant virus diversity and host interactions through global metagenomics.</title>
        <authorList>
            <person name="Schulz F."/>
            <person name="Roux S."/>
            <person name="Paez-Espino D."/>
            <person name="Jungbluth S."/>
            <person name="Walsh D.A."/>
            <person name="Denef V.J."/>
            <person name="McMahon K.D."/>
            <person name="Konstantinidis K.T."/>
            <person name="Eloe-Fadrosh E.A."/>
            <person name="Kyrpides N.C."/>
            <person name="Woyke T."/>
        </authorList>
    </citation>
    <scope>NUCLEOTIDE SEQUENCE</scope>
    <source>
        <strain evidence="9">GVMAG-M-3300027769-26</strain>
    </source>
</reference>
<dbReference type="InterPro" id="IPR011010">
    <property type="entry name" value="DNA_brk_join_enz"/>
</dbReference>
<dbReference type="PRINTS" id="PR00416">
    <property type="entry name" value="EUTPISMRASEI"/>
</dbReference>
<dbReference type="EC" id="5.6.2.1" evidence="3"/>
<dbReference type="InterPro" id="IPR051062">
    <property type="entry name" value="Topoisomerase_IB"/>
</dbReference>
<dbReference type="Pfam" id="PF01028">
    <property type="entry name" value="Topoisom_I"/>
    <property type="match status" value="1"/>
</dbReference>
<evidence type="ECO:0000259" key="8">
    <source>
        <dbReference type="Pfam" id="PF01028"/>
    </source>
</evidence>
<proteinExistence type="inferred from homology"/>
<evidence type="ECO:0000256" key="6">
    <source>
        <dbReference type="ARBA" id="ARBA00023235"/>
    </source>
</evidence>
<dbReference type="SUPFAM" id="SSF56349">
    <property type="entry name" value="DNA breaking-rejoining enzymes"/>
    <property type="match status" value="1"/>
</dbReference>
<sequence>MKIKRVGTYITGFKYYKYRSGKPDKPGKPGKPVKPDNEGIVDKESEITDEDTINKIKKFKIPPSYDNVVILNNKKILAYGYDSKGRKQVIYNSKHIEKQNEQKYEKIQRFDKHFIKIKKQVAKDLKSPEEKNKIIAIIITLILSCGFRIGNIKYEKQNKSYGITTLNYSHIKLLNDNTVSFDFIGKKGVRNQAICKNKYIYAYLAEKLDIPATPSTEAAECNKYSEYIFKYNNRRITADDVNNYLMCKLKVNITTKDLRTWNANNLFNKYLHKYRNEKNPVKKALELTSFELHNTSNVCKKSYIDPKRLLKAL</sequence>
<dbReference type="AlphaFoldDB" id="A0A6C0L981"/>